<dbReference type="AlphaFoldDB" id="A0A2J8I4V9"/>
<evidence type="ECO:0000313" key="3">
    <source>
        <dbReference type="Proteomes" id="UP000236449"/>
    </source>
</evidence>
<dbReference type="OrthoDB" id="5876198at2"/>
<proteinExistence type="predicted"/>
<protein>
    <submittedName>
        <fullName evidence="2">Pilus assembly protein TadF</fullName>
    </submittedName>
</protein>
<feature type="transmembrane region" description="Helical" evidence="1">
    <location>
        <begin position="7"/>
        <end position="32"/>
    </location>
</feature>
<accession>A0A2J8I4V9</accession>
<evidence type="ECO:0000313" key="2">
    <source>
        <dbReference type="EMBL" id="PNI05553.1"/>
    </source>
</evidence>
<sequence>MLKKQQGVFIVEFLIVLVLATSLTVVVANHMLVLNQKGQLNRTSYSLATIVSERSLFDSELRLCGSAMQCLAFVDTVHSIAVSTLNRTMGNFEVNKLGVRLSEVRLDSVSGGTEDFSLVSNTYDRGPLAGCSFGSLSNTTKRDALELLPFYNGQYMPLYKVSLCYEVPMDLIGGVSTGELFHISSTSLSFARL</sequence>
<keyword evidence="1" id="KW-0812">Transmembrane</keyword>
<dbReference type="Proteomes" id="UP000236449">
    <property type="component" value="Unassembled WGS sequence"/>
</dbReference>
<reference evidence="2 3" key="1">
    <citation type="submission" date="2018-01" db="EMBL/GenBank/DDBJ databases">
        <title>Draft genome sequences of six Vibrio diazotrophicus strains isolated from deep-sea sediments of the Baltic Sea.</title>
        <authorList>
            <person name="Castillo D."/>
            <person name="Vandieken V."/>
            <person name="Chiang O."/>
            <person name="Middelboe M."/>
        </authorList>
    </citation>
    <scope>NUCLEOTIDE SEQUENCE [LARGE SCALE GENOMIC DNA]</scope>
    <source>
        <strain evidence="2 3">60.27F</strain>
    </source>
</reference>
<dbReference type="Pfam" id="PF16964">
    <property type="entry name" value="TadF"/>
    <property type="match status" value="1"/>
</dbReference>
<organism evidence="2 3">
    <name type="scientific">Vibrio diazotrophicus</name>
    <dbReference type="NCBI Taxonomy" id="685"/>
    <lineage>
        <taxon>Bacteria</taxon>
        <taxon>Pseudomonadati</taxon>
        <taxon>Pseudomonadota</taxon>
        <taxon>Gammaproteobacteria</taxon>
        <taxon>Vibrionales</taxon>
        <taxon>Vibrionaceae</taxon>
        <taxon>Vibrio</taxon>
    </lineage>
</organism>
<dbReference type="RefSeq" id="WP_102965632.1">
    <property type="nucleotide sequence ID" value="NZ_POSK01000003.1"/>
</dbReference>
<keyword evidence="1" id="KW-1133">Transmembrane helix</keyword>
<comment type="caution">
    <text evidence="2">The sequence shown here is derived from an EMBL/GenBank/DDBJ whole genome shotgun (WGS) entry which is preliminary data.</text>
</comment>
<evidence type="ECO:0000256" key="1">
    <source>
        <dbReference type="SAM" id="Phobius"/>
    </source>
</evidence>
<dbReference type="InterPro" id="IPR031582">
    <property type="entry name" value="TadF"/>
</dbReference>
<keyword evidence="1" id="KW-0472">Membrane</keyword>
<dbReference type="EMBL" id="POSK01000003">
    <property type="protein sequence ID" value="PNI05553.1"/>
    <property type="molecule type" value="Genomic_DNA"/>
</dbReference>
<name>A0A2J8I4V9_VIBDI</name>
<gene>
    <name evidence="2" type="ORF">C1N32_05475</name>
</gene>